<evidence type="ECO:0000313" key="1">
    <source>
        <dbReference type="EMBL" id="SLN75828.1"/>
    </source>
</evidence>
<name>A0A1X7ACT0_9RHOB</name>
<dbReference type="OrthoDB" id="9803050at2"/>
<dbReference type="EMBL" id="FWFP01000017">
    <property type="protein sequence ID" value="SLN75828.1"/>
    <property type="molecule type" value="Genomic_DNA"/>
</dbReference>
<gene>
    <name evidence="1" type="ORF">RUM8411_04271</name>
</gene>
<dbReference type="RefSeq" id="WP_085824712.1">
    <property type="nucleotide sequence ID" value="NZ_FWFP01000017.1"/>
</dbReference>
<reference evidence="2" key="1">
    <citation type="submission" date="2017-03" db="EMBL/GenBank/DDBJ databases">
        <authorList>
            <person name="Rodrigo-Torres L."/>
            <person name="Arahal R.D."/>
            <person name="Lucena T."/>
        </authorList>
    </citation>
    <scope>NUCLEOTIDE SEQUENCE [LARGE SCALE GENOMIC DNA]</scope>
    <source>
        <strain evidence="2">CECT 8411</strain>
    </source>
</reference>
<evidence type="ECO:0000313" key="2">
    <source>
        <dbReference type="Proteomes" id="UP000193778"/>
    </source>
</evidence>
<accession>A0A1X7ACT0</accession>
<dbReference type="AlphaFoldDB" id="A0A1X7ACT0"/>
<protein>
    <submittedName>
        <fullName evidence="1">Uncharacterized protein</fullName>
    </submittedName>
</protein>
<organism evidence="1 2">
    <name type="scientific">Ruegeria meonggei</name>
    <dbReference type="NCBI Taxonomy" id="1446476"/>
    <lineage>
        <taxon>Bacteria</taxon>
        <taxon>Pseudomonadati</taxon>
        <taxon>Pseudomonadota</taxon>
        <taxon>Alphaproteobacteria</taxon>
        <taxon>Rhodobacterales</taxon>
        <taxon>Roseobacteraceae</taxon>
        <taxon>Ruegeria</taxon>
    </lineage>
</organism>
<proteinExistence type="predicted"/>
<keyword evidence="2" id="KW-1185">Reference proteome</keyword>
<sequence length="66" mass="7564">MNDETLETIEAILANHSEGMRVYLRSNWTYDPDAFLRLYLGHGYCYQPVDGFPSKVDMLYQADTAG</sequence>
<dbReference type="Proteomes" id="UP000193778">
    <property type="component" value="Unassembled WGS sequence"/>
</dbReference>